<evidence type="ECO:0000256" key="5">
    <source>
        <dbReference type="SAM" id="Phobius"/>
    </source>
</evidence>
<evidence type="ECO:0000256" key="3">
    <source>
        <dbReference type="ARBA" id="ARBA00022989"/>
    </source>
</evidence>
<keyword evidence="2 5" id="KW-0812">Transmembrane</keyword>
<feature type="transmembrane region" description="Helical" evidence="5">
    <location>
        <begin position="18"/>
        <end position="37"/>
    </location>
</feature>
<feature type="transmembrane region" description="Helical" evidence="5">
    <location>
        <begin position="198"/>
        <end position="219"/>
    </location>
</feature>
<name>A0AAD5K2X1_9FUNG</name>
<organism evidence="7 8">
    <name type="scientific">Phascolomyces articulosus</name>
    <dbReference type="NCBI Taxonomy" id="60185"/>
    <lineage>
        <taxon>Eukaryota</taxon>
        <taxon>Fungi</taxon>
        <taxon>Fungi incertae sedis</taxon>
        <taxon>Mucoromycota</taxon>
        <taxon>Mucoromycotina</taxon>
        <taxon>Mucoromycetes</taxon>
        <taxon>Mucorales</taxon>
        <taxon>Lichtheimiaceae</taxon>
        <taxon>Phascolomyces</taxon>
    </lineage>
</organism>
<dbReference type="SUPFAM" id="SSF103473">
    <property type="entry name" value="MFS general substrate transporter"/>
    <property type="match status" value="2"/>
</dbReference>
<feature type="transmembrane region" description="Helical" evidence="5">
    <location>
        <begin position="106"/>
        <end position="125"/>
    </location>
</feature>
<gene>
    <name evidence="7" type="ORF">BDA99DRAFT_548263</name>
</gene>
<dbReference type="Gene3D" id="1.20.1250.20">
    <property type="entry name" value="MFS general substrate transporter like domains"/>
    <property type="match status" value="2"/>
</dbReference>
<dbReference type="InterPro" id="IPR020846">
    <property type="entry name" value="MFS_dom"/>
</dbReference>
<reference evidence="7" key="2">
    <citation type="submission" date="2023-02" db="EMBL/GenBank/DDBJ databases">
        <authorList>
            <consortium name="DOE Joint Genome Institute"/>
            <person name="Mondo S.J."/>
            <person name="Chang Y."/>
            <person name="Wang Y."/>
            <person name="Ahrendt S."/>
            <person name="Andreopoulos W."/>
            <person name="Barry K."/>
            <person name="Beard J."/>
            <person name="Benny G.L."/>
            <person name="Blankenship S."/>
            <person name="Bonito G."/>
            <person name="Cuomo C."/>
            <person name="Desiro A."/>
            <person name="Gervers K.A."/>
            <person name="Hundley H."/>
            <person name="Kuo A."/>
            <person name="LaButti K."/>
            <person name="Lang B.F."/>
            <person name="Lipzen A."/>
            <person name="O'Donnell K."/>
            <person name="Pangilinan J."/>
            <person name="Reynolds N."/>
            <person name="Sandor L."/>
            <person name="Smith M.W."/>
            <person name="Tsang A."/>
            <person name="Grigoriev I.V."/>
            <person name="Stajich J.E."/>
            <person name="Spatafora J.W."/>
        </authorList>
    </citation>
    <scope>NUCLEOTIDE SEQUENCE</scope>
    <source>
        <strain evidence="7">RSA 2281</strain>
    </source>
</reference>
<dbReference type="GO" id="GO:0005886">
    <property type="term" value="C:plasma membrane"/>
    <property type="evidence" value="ECO:0007669"/>
    <property type="project" value="TreeGrafter"/>
</dbReference>
<dbReference type="GO" id="GO:0022857">
    <property type="term" value="F:transmembrane transporter activity"/>
    <property type="evidence" value="ECO:0007669"/>
    <property type="project" value="InterPro"/>
</dbReference>
<feature type="transmembrane region" description="Helical" evidence="5">
    <location>
        <begin position="137"/>
        <end position="158"/>
    </location>
</feature>
<feature type="domain" description="Major facilitator superfamily (MFS) profile" evidence="6">
    <location>
        <begin position="1"/>
        <end position="492"/>
    </location>
</feature>
<comment type="subcellular location">
    <subcellularLocation>
        <location evidence="1">Membrane</location>
        <topology evidence="1">Multi-pass membrane protein</topology>
    </subcellularLocation>
</comment>
<dbReference type="InterPro" id="IPR011701">
    <property type="entry name" value="MFS"/>
</dbReference>
<evidence type="ECO:0000259" key="6">
    <source>
        <dbReference type="PROSITE" id="PS50850"/>
    </source>
</evidence>
<feature type="transmembrane region" description="Helical" evidence="5">
    <location>
        <begin position="225"/>
        <end position="247"/>
    </location>
</feature>
<dbReference type="PANTHER" id="PTHR23501:SF87">
    <property type="entry name" value="SIDEROPHORE IRON TRANSPORTER 2"/>
    <property type="match status" value="1"/>
</dbReference>
<dbReference type="Proteomes" id="UP001209540">
    <property type="component" value="Unassembled WGS sequence"/>
</dbReference>
<keyword evidence="8" id="KW-1185">Reference proteome</keyword>
<keyword evidence="3 5" id="KW-1133">Transmembrane helix</keyword>
<dbReference type="EMBL" id="JAIXMP010000026">
    <property type="protein sequence ID" value="KAI9253442.1"/>
    <property type="molecule type" value="Genomic_DNA"/>
</dbReference>
<feature type="transmembrane region" description="Helical" evidence="5">
    <location>
        <begin position="397"/>
        <end position="422"/>
    </location>
</feature>
<dbReference type="Pfam" id="PF07690">
    <property type="entry name" value="MFS_1"/>
    <property type="match status" value="1"/>
</dbReference>
<feature type="transmembrane region" description="Helical" evidence="5">
    <location>
        <begin position="73"/>
        <end position="94"/>
    </location>
</feature>
<dbReference type="InterPro" id="IPR036259">
    <property type="entry name" value="MFS_trans_sf"/>
</dbReference>
<accession>A0AAD5K2X1</accession>
<feature type="transmembrane region" description="Helical" evidence="5">
    <location>
        <begin position="471"/>
        <end position="490"/>
    </location>
</feature>
<reference evidence="7" key="1">
    <citation type="journal article" date="2022" name="IScience">
        <title>Evolution of zygomycete secretomes and the origins of terrestrial fungal ecologies.</title>
        <authorList>
            <person name="Chang Y."/>
            <person name="Wang Y."/>
            <person name="Mondo S."/>
            <person name="Ahrendt S."/>
            <person name="Andreopoulos W."/>
            <person name="Barry K."/>
            <person name="Beard J."/>
            <person name="Benny G.L."/>
            <person name="Blankenship S."/>
            <person name="Bonito G."/>
            <person name="Cuomo C."/>
            <person name="Desiro A."/>
            <person name="Gervers K.A."/>
            <person name="Hundley H."/>
            <person name="Kuo A."/>
            <person name="LaButti K."/>
            <person name="Lang B.F."/>
            <person name="Lipzen A."/>
            <person name="O'Donnell K."/>
            <person name="Pangilinan J."/>
            <person name="Reynolds N."/>
            <person name="Sandor L."/>
            <person name="Smith M.E."/>
            <person name="Tsang A."/>
            <person name="Grigoriev I.V."/>
            <person name="Stajich J.E."/>
            <person name="Spatafora J.W."/>
        </authorList>
    </citation>
    <scope>NUCLEOTIDE SEQUENCE</scope>
    <source>
        <strain evidence="7">RSA 2281</strain>
    </source>
</reference>
<sequence>MVATIIPAVTSTLSANNISSILSTVTFILHTVFLPIYSKVADKTGRAEAYSVAILLYIVAFIIMAMAPDYETLVAGQVIYALGSSGTQVLGPIVIADMTSVINRGLFQGLYSLPALICLFVAPYVAQALLDRDQWRWVYGMVPILLFVTCSPLLFGLWHVRLKQAKKNQNQSTQAADHNPPFFPSGQRLVRITNELDLIGSLLLIAALSLTLFPLVLAIPRWGGWGSAMTINTLMSGCIAWILFSLWETKFATNPILPWSTSPSFRSRTAIFGVLSCSTVTVISATNWQYFATYLQVSRKINAKEATYLERGYNVGYIIAQLIVGYLMKRNAVWRPFIWVGTMVLVLGVLLMIPARLPTSSDAFLIISQTLAGSGSGMMNIPIVVAVQSCVEYNDLAIITAFLQIGGSIAASIGSTLAGAIWNTLLPGLFKKYVPGDYDYKKIVQDINYAISLPKDQYDGVVQSYSQVQKLLTTIAAVFSVMAFLFSLPMQSFGLEKEDRHPTNDSTRTSFTRRANIIRKGSI</sequence>
<feature type="transmembrane region" description="Helical" evidence="5">
    <location>
        <begin position="311"/>
        <end position="328"/>
    </location>
</feature>
<protein>
    <submittedName>
        <fullName evidence="7">Major facilitator superfamily-domain-containing protein</fullName>
    </submittedName>
</protein>
<dbReference type="PANTHER" id="PTHR23501">
    <property type="entry name" value="MAJOR FACILITATOR SUPERFAMILY"/>
    <property type="match status" value="1"/>
</dbReference>
<keyword evidence="4 5" id="KW-0472">Membrane</keyword>
<evidence type="ECO:0000313" key="8">
    <source>
        <dbReference type="Proteomes" id="UP001209540"/>
    </source>
</evidence>
<feature type="transmembrane region" description="Helical" evidence="5">
    <location>
        <begin position="363"/>
        <end position="385"/>
    </location>
</feature>
<evidence type="ECO:0000313" key="7">
    <source>
        <dbReference type="EMBL" id="KAI9253442.1"/>
    </source>
</evidence>
<feature type="transmembrane region" description="Helical" evidence="5">
    <location>
        <begin position="268"/>
        <end position="291"/>
    </location>
</feature>
<dbReference type="PROSITE" id="PS50850">
    <property type="entry name" value="MFS"/>
    <property type="match status" value="1"/>
</dbReference>
<feature type="transmembrane region" description="Helical" evidence="5">
    <location>
        <begin position="337"/>
        <end position="357"/>
    </location>
</feature>
<dbReference type="AlphaFoldDB" id="A0AAD5K2X1"/>
<feature type="transmembrane region" description="Helical" evidence="5">
    <location>
        <begin position="49"/>
        <end position="67"/>
    </location>
</feature>
<evidence type="ECO:0000256" key="1">
    <source>
        <dbReference type="ARBA" id="ARBA00004141"/>
    </source>
</evidence>
<proteinExistence type="predicted"/>
<evidence type="ECO:0000256" key="2">
    <source>
        <dbReference type="ARBA" id="ARBA00022692"/>
    </source>
</evidence>
<evidence type="ECO:0000256" key="4">
    <source>
        <dbReference type="ARBA" id="ARBA00023136"/>
    </source>
</evidence>
<comment type="caution">
    <text evidence="7">The sequence shown here is derived from an EMBL/GenBank/DDBJ whole genome shotgun (WGS) entry which is preliminary data.</text>
</comment>